<accession>M0P056</accession>
<dbReference type="Gene3D" id="1.10.10.10">
    <property type="entry name" value="Winged helix-like DNA-binding domain superfamily/Winged helix DNA-binding domain"/>
    <property type="match status" value="1"/>
</dbReference>
<dbReference type="RefSeq" id="WP_008365370.1">
    <property type="nucleotide sequence ID" value="NZ_AOJF01000025.1"/>
</dbReference>
<organism evidence="1 2">
    <name type="scientific">Halorubrum distributum JCM 13561</name>
    <dbReference type="NCBI Taxonomy" id="1227483"/>
    <lineage>
        <taxon>Archaea</taxon>
        <taxon>Methanobacteriati</taxon>
        <taxon>Methanobacteriota</taxon>
        <taxon>Stenosarchaea group</taxon>
        <taxon>Halobacteria</taxon>
        <taxon>Halobacteriales</taxon>
        <taxon>Haloferacaceae</taxon>
        <taxon>Halorubrum</taxon>
        <taxon>Halorubrum distributum group</taxon>
    </lineage>
</organism>
<dbReference type="PATRIC" id="fig|1227483.3.peg.739"/>
<dbReference type="CDD" id="cd00090">
    <property type="entry name" value="HTH_ARSR"/>
    <property type="match status" value="1"/>
</dbReference>
<gene>
    <name evidence="1" type="ORF">C470_03761</name>
</gene>
<comment type="caution">
    <text evidence="1">The sequence shown here is derived from an EMBL/GenBank/DDBJ whole genome shotgun (WGS) entry which is preliminary data.</text>
</comment>
<dbReference type="EMBL" id="AOJF01000025">
    <property type="protein sequence ID" value="EMA63213.1"/>
    <property type="molecule type" value="Genomic_DNA"/>
</dbReference>
<proteinExistence type="predicted"/>
<dbReference type="AlphaFoldDB" id="M0P056"/>
<dbReference type="GO" id="GO:0003700">
    <property type="term" value="F:DNA-binding transcription factor activity"/>
    <property type="evidence" value="ECO:0007669"/>
    <property type="project" value="InterPro"/>
</dbReference>
<dbReference type="InterPro" id="IPR036388">
    <property type="entry name" value="WH-like_DNA-bd_sf"/>
</dbReference>
<name>M0P056_9EURY</name>
<reference evidence="1 2" key="1">
    <citation type="journal article" date="2014" name="PLoS Genet.">
        <title>Phylogenetically driven sequencing of extremely halophilic archaea reveals strategies for static and dynamic osmo-response.</title>
        <authorList>
            <person name="Becker E.A."/>
            <person name="Seitzer P.M."/>
            <person name="Tritt A."/>
            <person name="Larsen D."/>
            <person name="Krusor M."/>
            <person name="Yao A.I."/>
            <person name="Wu D."/>
            <person name="Madern D."/>
            <person name="Eisen J.A."/>
            <person name="Darling A.E."/>
            <person name="Facciotti M.T."/>
        </authorList>
    </citation>
    <scope>NUCLEOTIDE SEQUENCE [LARGE SCALE GENOMIC DNA]</scope>
    <source>
        <strain evidence="1 2">JCM 13561</strain>
    </source>
</reference>
<dbReference type="InterPro" id="IPR036390">
    <property type="entry name" value="WH_DNA-bd_sf"/>
</dbReference>
<dbReference type="SUPFAM" id="SSF46785">
    <property type="entry name" value="Winged helix' DNA-binding domain"/>
    <property type="match status" value="1"/>
</dbReference>
<evidence type="ECO:0000313" key="2">
    <source>
        <dbReference type="Proteomes" id="UP000011581"/>
    </source>
</evidence>
<protein>
    <submittedName>
        <fullName evidence="1">Uncharacterized protein</fullName>
    </submittedName>
</protein>
<evidence type="ECO:0000313" key="1">
    <source>
        <dbReference type="EMBL" id="EMA63213.1"/>
    </source>
</evidence>
<dbReference type="Proteomes" id="UP000011581">
    <property type="component" value="Unassembled WGS sequence"/>
</dbReference>
<sequence length="91" mass="10226">MRPVVSWMTKSDDAILEFLAHHGIALPPTAIAFNVENVSRPTIDRRLPKLEEAGLVKRYEDPQGYTEITDRGRDYLAGELDADDLEDVGDE</sequence>
<dbReference type="InterPro" id="IPR011991">
    <property type="entry name" value="ArsR-like_HTH"/>
</dbReference>